<sequence>MSASKLPVPVRSNDNVVLLEFRPPTSALIEARAPLAARVLPWLILAMVASMLAAATLIPVDRVVVAQGRIVSQAPTIRLQPLETAIVRSIDVRVGQVVRAGDVVARLDPTFATADLTALEDRHAALEPEVQRLEAENNEVDFAPTQNSPAAVLQAGLFAQRRAERAFRSEVYRQRAAGVESNIARAEAEAGFLRQRLQLATQIEGMRRELERQQVGSRLNALVATDSRVEMMRSLTVAEATSRSSREELLGISAERDAYDRQWRTQTSQDLVARQRELADVREQINKARLRRQLVELTAPGDGIVLSVARVSVGSVMQPGNEFINLVPLDAVLEVEAEVAGRDAGFVHAGQTADIKLDSFPFMRYGKLEGRVRVMSPDSFVTDEQGRPTAPLYRARVSIEAIQLHNVQSDFRLVPGMPVTVDVRVGERNVVTYFFDRFLQPTTEAFREP</sequence>
<keyword evidence="7" id="KW-1133">Transmembrane helix</keyword>
<protein>
    <recommendedName>
        <fullName evidence="9">Membrane fusion protein (MFP) family protein</fullName>
    </recommendedName>
</protein>
<dbReference type="NCBIfam" id="TIGR01843">
    <property type="entry name" value="type_I_hlyD"/>
    <property type="match status" value="1"/>
</dbReference>
<comment type="subcellular location">
    <subcellularLocation>
        <location evidence="1 9">Cell inner membrane</location>
        <topology evidence="1 9">Single-pass membrane protein</topology>
    </subcellularLocation>
</comment>
<dbReference type="Pfam" id="PF26002">
    <property type="entry name" value="Beta-barrel_AprE"/>
    <property type="match status" value="1"/>
</dbReference>
<keyword evidence="10" id="KW-0175">Coiled coil</keyword>
<keyword evidence="4 9" id="KW-1003">Cell membrane</keyword>
<keyword evidence="8" id="KW-0472">Membrane</keyword>
<evidence type="ECO:0000256" key="7">
    <source>
        <dbReference type="ARBA" id="ARBA00022989"/>
    </source>
</evidence>
<keyword evidence="5 9" id="KW-0997">Cell inner membrane</keyword>
<proteinExistence type="inferred from homology"/>
<dbReference type="Gene3D" id="2.40.30.170">
    <property type="match status" value="1"/>
</dbReference>
<organism evidence="12 13">
    <name type="scientific">Plastoroseomonas hellenica</name>
    <dbReference type="NCBI Taxonomy" id="2687306"/>
    <lineage>
        <taxon>Bacteria</taxon>
        <taxon>Pseudomonadati</taxon>
        <taxon>Pseudomonadota</taxon>
        <taxon>Alphaproteobacteria</taxon>
        <taxon>Acetobacterales</taxon>
        <taxon>Acetobacteraceae</taxon>
        <taxon>Plastoroseomonas</taxon>
    </lineage>
</organism>
<evidence type="ECO:0000256" key="3">
    <source>
        <dbReference type="ARBA" id="ARBA00022448"/>
    </source>
</evidence>
<dbReference type="PANTHER" id="PTHR30386">
    <property type="entry name" value="MEMBRANE FUSION SUBUNIT OF EMRAB-TOLC MULTIDRUG EFFLUX PUMP"/>
    <property type="match status" value="1"/>
</dbReference>
<evidence type="ECO:0000256" key="1">
    <source>
        <dbReference type="ARBA" id="ARBA00004377"/>
    </source>
</evidence>
<reference evidence="13" key="1">
    <citation type="journal article" date="2021" name="Syst. Appl. Microbiol.">
        <title>Roseomonas hellenica sp. nov., isolated from roots of wild-growing Alkanna tinctoria.</title>
        <authorList>
            <person name="Rat A."/>
            <person name="Naranjo H.D."/>
            <person name="Lebbe L."/>
            <person name="Cnockaert M."/>
            <person name="Krigas N."/>
            <person name="Grigoriadou K."/>
            <person name="Maloupa E."/>
            <person name="Willems A."/>
        </authorList>
    </citation>
    <scope>NUCLEOTIDE SEQUENCE [LARGE SCALE GENOMIC DNA]</scope>
    <source>
        <strain evidence="13">LMG 31523</strain>
    </source>
</reference>
<feature type="coiled-coil region" evidence="10">
    <location>
        <begin position="271"/>
        <end position="298"/>
    </location>
</feature>
<dbReference type="Proteomes" id="UP001196870">
    <property type="component" value="Unassembled WGS sequence"/>
</dbReference>
<gene>
    <name evidence="12" type="ORF">GXW71_14545</name>
</gene>
<evidence type="ECO:0000259" key="11">
    <source>
        <dbReference type="Pfam" id="PF26002"/>
    </source>
</evidence>
<dbReference type="InterPro" id="IPR058982">
    <property type="entry name" value="Beta-barrel_AprE"/>
</dbReference>
<keyword evidence="13" id="KW-1185">Reference proteome</keyword>
<comment type="caution">
    <text evidence="12">The sequence shown here is derived from an EMBL/GenBank/DDBJ whole genome shotgun (WGS) entry which is preliminary data.</text>
</comment>
<evidence type="ECO:0000256" key="8">
    <source>
        <dbReference type="ARBA" id="ARBA00023136"/>
    </source>
</evidence>
<evidence type="ECO:0000256" key="2">
    <source>
        <dbReference type="ARBA" id="ARBA00009477"/>
    </source>
</evidence>
<feature type="coiled-coil region" evidence="10">
    <location>
        <begin position="169"/>
        <end position="196"/>
    </location>
</feature>
<comment type="similarity">
    <text evidence="2 9">Belongs to the membrane fusion protein (MFP) (TC 8.A.1) family.</text>
</comment>
<feature type="domain" description="AprE-like beta-barrel" evidence="11">
    <location>
        <begin position="333"/>
        <end position="425"/>
    </location>
</feature>
<dbReference type="PRINTS" id="PR01490">
    <property type="entry name" value="RTXTOXIND"/>
</dbReference>
<evidence type="ECO:0000256" key="9">
    <source>
        <dbReference type="RuleBase" id="RU365093"/>
    </source>
</evidence>
<keyword evidence="3 9" id="KW-0813">Transport</keyword>
<dbReference type="EMBL" id="JAAGBB010000016">
    <property type="protein sequence ID" value="MBR0665575.1"/>
    <property type="molecule type" value="Genomic_DNA"/>
</dbReference>
<evidence type="ECO:0000313" key="12">
    <source>
        <dbReference type="EMBL" id="MBR0665575.1"/>
    </source>
</evidence>
<dbReference type="InterPro" id="IPR050739">
    <property type="entry name" value="MFP"/>
</dbReference>
<evidence type="ECO:0000256" key="5">
    <source>
        <dbReference type="ARBA" id="ARBA00022519"/>
    </source>
</evidence>
<dbReference type="InterPro" id="IPR010129">
    <property type="entry name" value="T1SS_HlyD"/>
</dbReference>
<name>A0ABS5EZ50_9PROT</name>
<evidence type="ECO:0000256" key="6">
    <source>
        <dbReference type="ARBA" id="ARBA00022692"/>
    </source>
</evidence>
<dbReference type="RefSeq" id="WP_211853249.1">
    <property type="nucleotide sequence ID" value="NZ_JAAGBB010000016.1"/>
</dbReference>
<evidence type="ECO:0000256" key="4">
    <source>
        <dbReference type="ARBA" id="ARBA00022475"/>
    </source>
</evidence>
<keyword evidence="6" id="KW-0812">Transmembrane</keyword>
<evidence type="ECO:0000313" key="13">
    <source>
        <dbReference type="Proteomes" id="UP001196870"/>
    </source>
</evidence>
<evidence type="ECO:0000256" key="10">
    <source>
        <dbReference type="SAM" id="Coils"/>
    </source>
</evidence>
<dbReference type="PANTHER" id="PTHR30386:SF26">
    <property type="entry name" value="TRANSPORT PROTEIN COMB"/>
    <property type="match status" value="1"/>
</dbReference>
<accession>A0ABS5EZ50</accession>